<dbReference type="Proteomes" id="UP001604277">
    <property type="component" value="Unassembled WGS sequence"/>
</dbReference>
<evidence type="ECO:0000313" key="4">
    <source>
        <dbReference type="EMBL" id="KAL2464489.1"/>
    </source>
</evidence>
<organism evidence="3 5">
    <name type="scientific">Forsythia ovata</name>
    <dbReference type="NCBI Taxonomy" id="205694"/>
    <lineage>
        <taxon>Eukaryota</taxon>
        <taxon>Viridiplantae</taxon>
        <taxon>Streptophyta</taxon>
        <taxon>Embryophyta</taxon>
        <taxon>Tracheophyta</taxon>
        <taxon>Spermatophyta</taxon>
        <taxon>Magnoliopsida</taxon>
        <taxon>eudicotyledons</taxon>
        <taxon>Gunneridae</taxon>
        <taxon>Pentapetalae</taxon>
        <taxon>asterids</taxon>
        <taxon>lamiids</taxon>
        <taxon>Lamiales</taxon>
        <taxon>Oleaceae</taxon>
        <taxon>Forsythieae</taxon>
        <taxon>Forsythia</taxon>
    </lineage>
</organism>
<dbReference type="EMBL" id="JBFOLJ010000018">
    <property type="protein sequence ID" value="KAL2464446.1"/>
    <property type="molecule type" value="Genomic_DNA"/>
</dbReference>
<name>A0ABD1PKL7_9LAMI</name>
<dbReference type="EMBL" id="JBFOLJ010000018">
    <property type="protein sequence ID" value="KAL2464444.1"/>
    <property type="molecule type" value="Genomic_DNA"/>
</dbReference>
<keyword evidence="5" id="KW-1185">Reference proteome</keyword>
<feature type="compositionally biased region" description="Basic and acidic residues" evidence="1">
    <location>
        <begin position="1"/>
        <end position="11"/>
    </location>
</feature>
<proteinExistence type="predicted"/>
<dbReference type="AlphaFoldDB" id="A0ABD1PKL7"/>
<protein>
    <submittedName>
        <fullName evidence="3">Muscle M-line assembly protein unc-89-like</fullName>
    </submittedName>
</protein>
<evidence type="ECO:0000313" key="3">
    <source>
        <dbReference type="EMBL" id="KAL2464446.1"/>
    </source>
</evidence>
<accession>A0ABD1PKL7</accession>
<dbReference type="EMBL" id="JBFOLJ010000018">
    <property type="protein sequence ID" value="KAL2464489.1"/>
    <property type="molecule type" value="Genomic_DNA"/>
</dbReference>
<evidence type="ECO:0000313" key="2">
    <source>
        <dbReference type="EMBL" id="KAL2464444.1"/>
    </source>
</evidence>
<feature type="compositionally biased region" description="Polar residues" evidence="1">
    <location>
        <begin position="12"/>
        <end position="23"/>
    </location>
</feature>
<comment type="caution">
    <text evidence="3">The sequence shown here is derived from an EMBL/GenBank/DDBJ whole genome shotgun (WGS) entry which is preliminary data.</text>
</comment>
<reference evidence="5" key="2">
    <citation type="submission" date="2024-07" db="EMBL/GenBank/DDBJ databases">
        <title>Two chromosome-level genome assemblies of Korean endemic species Abeliophyllum distichum and Forsythia ovata (Oleaceae).</title>
        <authorList>
            <person name="Jang H."/>
        </authorList>
    </citation>
    <scope>NUCLEOTIDE SEQUENCE [LARGE SCALE GENOMIC DNA]</scope>
</reference>
<feature type="region of interest" description="Disordered" evidence="1">
    <location>
        <begin position="1"/>
        <end position="43"/>
    </location>
</feature>
<evidence type="ECO:0000256" key="1">
    <source>
        <dbReference type="SAM" id="MobiDB-lite"/>
    </source>
</evidence>
<gene>
    <name evidence="2" type="ORF">Fot_52400</name>
    <name evidence="3" type="ORF">Fot_52402</name>
    <name evidence="4" type="ORF">Fot_52445</name>
</gene>
<reference evidence="3" key="1">
    <citation type="submission" date="2024-07" db="EMBL/GenBank/DDBJ databases">
        <title>Two chromosome-level genome assemblies of Korean endemic species Abeliophyllum distichum and Forsythia ovata (Oleaceae).</title>
        <authorList>
            <person name="Mun J.H."/>
        </authorList>
    </citation>
    <scope>NUCLEOTIDE SEQUENCE</scope>
    <source>
        <strain evidence="3">KNKB202402200001</strain>
        <tissue evidence="3">Leaf</tissue>
    </source>
</reference>
<feature type="region of interest" description="Disordered" evidence="1">
    <location>
        <begin position="67"/>
        <end position="91"/>
    </location>
</feature>
<evidence type="ECO:0000313" key="5">
    <source>
        <dbReference type="Proteomes" id="UP001604277"/>
    </source>
</evidence>
<sequence>MKSLMVRKDSPELSTESGRTNMSGKLCAKWREKGGGSASPNGGSVVLGIYPQSDSLSASKLLRYPLRSATKPKEEKPPLVDSSNSSAHKRGKLASSVRKVLVFLIRQEACQATKKAVCFFQANCQSCSKNYW</sequence>